<sequence>MPGTMPSGDEAGLRSELAVLASLQTSTQFADAKVGILGAVQAGLIATAIPRGDAVHEAWARGGPGAWIAVGLLVLHVTAFLPAVYCVAQALRPRLGPPPTPNRFSLPLLAAGDGTPPVPDVNREREEIWRLIQVLARVAMTKHRYIARGVLWTGVMVVATGLSFLADPLLA</sequence>
<dbReference type="EMBL" id="CP109109">
    <property type="protein sequence ID" value="WSB98833.1"/>
    <property type="molecule type" value="Genomic_DNA"/>
</dbReference>
<evidence type="ECO:0000313" key="2">
    <source>
        <dbReference type="Proteomes" id="UP001348369"/>
    </source>
</evidence>
<organism evidence="1 2">
    <name type="scientific">Streptomyces scopuliridis</name>
    <dbReference type="NCBI Taxonomy" id="452529"/>
    <lineage>
        <taxon>Bacteria</taxon>
        <taxon>Bacillati</taxon>
        <taxon>Actinomycetota</taxon>
        <taxon>Actinomycetes</taxon>
        <taxon>Kitasatosporales</taxon>
        <taxon>Streptomycetaceae</taxon>
        <taxon>Streptomyces</taxon>
    </lineage>
</organism>
<accession>A0ACD4ZKV4</accession>
<keyword evidence="2" id="KW-1185">Reference proteome</keyword>
<gene>
    <name evidence="1" type="ORF">OG835_18640</name>
</gene>
<dbReference type="Proteomes" id="UP001348369">
    <property type="component" value="Chromosome"/>
</dbReference>
<evidence type="ECO:0000313" key="1">
    <source>
        <dbReference type="EMBL" id="WSB98833.1"/>
    </source>
</evidence>
<proteinExistence type="predicted"/>
<protein>
    <submittedName>
        <fullName evidence="1">Uncharacterized protein</fullName>
    </submittedName>
</protein>
<reference evidence="1" key="1">
    <citation type="submission" date="2022-10" db="EMBL/GenBank/DDBJ databases">
        <title>The complete genomes of actinobacterial strains from the NBC collection.</title>
        <authorList>
            <person name="Joergensen T.S."/>
            <person name="Alvarez Arevalo M."/>
            <person name="Sterndorff E.B."/>
            <person name="Faurdal D."/>
            <person name="Vuksanovic O."/>
            <person name="Mourched A.-S."/>
            <person name="Charusanti P."/>
            <person name="Shaw S."/>
            <person name="Blin K."/>
            <person name="Weber T."/>
        </authorList>
    </citation>
    <scope>NUCLEOTIDE SEQUENCE</scope>
    <source>
        <strain evidence="1">NBC 01771</strain>
    </source>
</reference>
<name>A0ACD4ZKV4_9ACTN</name>